<dbReference type="Proteomes" id="UP000799302">
    <property type="component" value="Unassembled WGS sequence"/>
</dbReference>
<evidence type="ECO:0000313" key="1">
    <source>
        <dbReference type="EMBL" id="KAF2667090.1"/>
    </source>
</evidence>
<keyword evidence="2" id="KW-1185">Reference proteome</keyword>
<reference evidence="1" key="1">
    <citation type="journal article" date="2020" name="Stud. Mycol.">
        <title>101 Dothideomycetes genomes: a test case for predicting lifestyles and emergence of pathogens.</title>
        <authorList>
            <person name="Haridas S."/>
            <person name="Albert R."/>
            <person name="Binder M."/>
            <person name="Bloem J."/>
            <person name="Labutti K."/>
            <person name="Salamov A."/>
            <person name="Andreopoulos B."/>
            <person name="Baker S."/>
            <person name="Barry K."/>
            <person name="Bills G."/>
            <person name="Bluhm B."/>
            <person name="Cannon C."/>
            <person name="Castanera R."/>
            <person name="Culley D."/>
            <person name="Daum C."/>
            <person name="Ezra D."/>
            <person name="Gonzalez J."/>
            <person name="Henrissat B."/>
            <person name="Kuo A."/>
            <person name="Liang C."/>
            <person name="Lipzen A."/>
            <person name="Lutzoni F."/>
            <person name="Magnuson J."/>
            <person name="Mondo S."/>
            <person name="Nolan M."/>
            <person name="Ohm R."/>
            <person name="Pangilinan J."/>
            <person name="Park H.-J."/>
            <person name="Ramirez L."/>
            <person name="Alfaro M."/>
            <person name="Sun H."/>
            <person name="Tritt A."/>
            <person name="Yoshinaga Y."/>
            <person name="Zwiers L.-H."/>
            <person name="Turgeon B."/>
            <person name="Goodwin S."/>
            <person name="Spatafora J."/>
            <person name="Crous P."/>
            <person name="Grigoriev I."/>
        </authorList>
    </citation>
    <scope>NUCLEOTIDE SEQUENCE</scope>
    <source>
        <strain evidence="1">CBS 115976</strain>
    </source>
</reference>
<gene>
    <name evidence="1" type="ORF">BT63DRAFT_328940</name>
</gene>
<name>A0A6A6U599_9PEZI</name>
<evidence type="ECO:0000313" key="2">
    <source>
        <dbReference type="Proteomes" id="UP000799302"/>
    </source>
</evidence>
<protein>
    <submittedName>
        <fullName evidence="1">Uncharacterized protein</fullName>
    </submittedName>
</protein>
<proteinExistence type="predicted"/>
<organism evidence="1 2">
    <name type="scientific">Microthyrium microscopicum</name>
    <dbReference type="NCBI Taxonomy" id="703497"/>
    <lineage>
        <taxon>Eukaryota</taxon>
        <taxon>Fungi</taxon>
        <taxon>Dikarya</taxon>
        <taxon>Ascomycota</taxon>
        <taxon>Pezizomycotina</taxon>
        <taxon>Dothideomycetes</taxon>
        <taxon>Dothideomycetes incertae sedis</taxon>
        <taxon>Microthyriales</taxon>
        <taxon>Microthyriaceae</taxon>
        <taxon>Microthyrium</taxon>
    </lineage>
</organism>
<accession>A0A6A6U599</accession>
<dbReference type="EMBL" id="MU004238">
    <property type="protein sequence ID" value="KAF2667090.1"/>
    <property type="molecule type" value="Genomic_DNA"/>
</dbReference>
<sequence length="153" mass="17214">MATIINTHYGDIEYAACNSRGGKGQNCGDIPKQSKLECAVWLVGQTTLPYILLLHGECVHWQTCPCSKTLGLEIVAGARTAVPKFQHVSSCNWWRVFEPRTDGPGFEALRWLCMLQELGRVSRHDLPRLHQAAGRRKPATGWDRWKAKLRKCG</sequence>
<dbReference type="AlphaFoldDB" id="A0A6A6U599"/>